<keyword evidence="11 14" id="KW-0472">Membrane</keyword>
<name>A0A0D2EN20_CLAB1</name>
<keyword evidence="6 14" id="KW-0328">Glycosyltransferase</keyword>
<evidence type="ECO:0000256" key="3">
    <source>
        <dbReference type="ARBA" id="ARBA00009481"/>
    </source>
</evidence>
<keyword evidence="18" id="KW-1185">Reference proteome</keyword>
<dbReference type="GeneID" id="27701225"/>
<dbReference type="InterPro" id="IPR038013">
    <property type="entry name" value="ALG11"/>
</dbReference>
<evidence type="ECO:0000256" key="7">
    <source>
        <dbReference type="ARBA" id="ARBA00022679"/>
    </source>
</evidence>
<dbReference type="VEuPathDB" id="FungiDB:Z519_08297"/>
<keyword evidence="8 14" id="KW-0812">Transmembrane</keyword>
<comment type="subcellular location">
    <subcellularLocation>
        <location evidence="1">Endoplasmic reticulum membrane</location>
        <topology evidence="1">Single-pass membrane protein</topology>
    </subcellularLocation>
</comment>
<evidence type="ECO:0000313" key="17">
    <source>
        <dbReference type="EMBL" id="KIW91401.1"/>
    </source>
</evidence>
<evidence type="ECO:0000256" key="4">
    <source>
        <dbReference type="ARBA" id="ARBA00012645"/>
    </source>
</evidence>
<dbReference type="OrthoDB" id="2276068at2759"/>
<dbReference type="EC" id="2.4.1.131" evidence="4 14"/>
<keyword evidence="10 14" id="KW-1133">Transmembrane helix</keyword>
<comment type="function">
    <text evidence="13 14">GDP-Man:Man(3)GlcNAc(2)-PP-Dol alpha-1,2-mannosyltransferase that operates in the biosynthetic pathway of dolichol-linked oligosaccharides, the glycan precursors employed in protein asparagine (N)-glycosylation. The assembly of dolichol-linked oligosaccharides begins on the cytosolic side of the endoplasmic reticulum membrane and finishes in its lumen. The sequential addition of sugars to dolichol pyrophosphate produces dolichol-linked oligosaccharides containing fourteen sugars, including two GlcNAcs, nine mannoses and three glucoses. Once assembled, the oligosaccharide is transferred from the lipid to nascent proteins by oligosaccharyltransferases. Catalyzes, on the cytoplasmic face of the endoplasmic reticulum, the addition of the fourth and fifth mannose residues to the dolichol-linked oligosaccharide chain, to produce Man(5)GlcNAc(2)-PP-dolichol core oligosaccharide.</text>
</comment>
<dbReference type="FunFam" id="3.40.50.2000:FF:000168">
    <property type="entry name" value="Alpha-1,2-mannosyltransferase (Alg11), putative"/>
    <property type="match status" value="1"/>
</dbReference>
<feature type="domain" description="ALG11 mannosyltransferase N-terminal" evidence="16">
    <location>
        <begin position="95"/>
        <end position="307"/>
    </location>
</feature>
<protein>
    <recommendedName>
        <fullName evidence="5 14">GDP-Man:Man(3)GlcNAc(2)-PP-Dol alpha-1,2-mannosyltransferase</fullName>
        <ecNumber evidence="4 14">2.4.1.131</ecNumber>
    </recommendedName>
</protein>
<dbReference type="Proteomes" id="UP000053789">
    <property type="component" value="Unassembled WGS sequence"/>
</dbReference>
<evidence type="ECO:0000259" key="16">
    <source>
        <dbReference type="Pfam" id="PF15924"/>
    </source>
</evidence>
<dbReference type="RefSeq" id="XP_016618070.1">
    <property type="nucleotide sequence ID" value="XM_016766025.1"/>
</dbReference>
<reference evidence="17" key="1">
    <citation type="submission" date="2015-01" db="EMBL/GenBank/DDBJ databases">
        <title>The Genome Sequence of Cladophialophora bantiana CBS 173.52.</title>
        <authorList>
            <consortium name="The Broad Institute Genomics Platform"/>
            <person name="Cuomo C."/>
            <person name="de Hoog S."/>
            <person name="Gorbushina A."/>
            <person name="Stielow B."/>
            <person name="Teixiera M."/>
            <person name="Abouelleil A."/>
            <person name="Chapman S.B."/>
            <person name="Priest M."/>
            <person name="Young S.K."/>
            <person name="Wortman J."/>
            <person name="Nusbaum C."/>
            <person name="Birren B."/>
        </authorList>
    </citation>
    <scope>NUCLEOTIDE SEQUENCE [LARGE SCALE GENOMIC DNA]</scope>
    <source>
        <strain evidence="17">CBS 173.52</strain>
    </source>
</reference>
<evidence type="ECO:0000256" key="11">
    <source>
        <dbReference type="ARBA" id="ARBA00023136"/>
    </source>
</evidence>
<evidence type="ECO:0000256" key="8">
    <source>
        <dbReference type="ARBA" id="ARBA00022692"/>
    </source>
</evidence>
<evidence type="ECO:0000256" key="5">
    <source>
        <dbReference type="ARBA" id="ARBA00022018"/>
    </source>
</evidence>
<evidence type="ECO:0000256" key="9">
    <source>
        <dbReference type="ARBA" id="ARBA00022824"/>
    </source>
</evidence>
<accession>A0A0D2EN20</accession>
<organism evidence="17 18">
    <name type="scientific">Cladophialophora bantiana (strain ATCC 10958 / CBS 173.52 / CDC B-1940 / NIH 8579)</name>
    <name type="common">Xylohypha bantiana</name>
    <dbReference type="NCBI Taxonomy" id="1442370"/>
    <lineage>
        <taxon>Eukaryota</taxon>
        <taxon>Fungi</taxon>
        <taxon>Dikarya</taxon>
        <taxon>Ascomycota</taxon>
        <taxon>Pezizomycotina</taxon>
        <taxon>Eurotiomycetes</taxon>
        <taxon>Chaetothyriomycetidae</taxon>
        <taxon>Chaetothyriales</taxon>
        <taxon>Herpotrichiellaceae</taxon>
        <taxon>Cladophialophora</taxon>
    </lineage>
</organism>
<dbReference type="PANTHER" id="PTHR45919">
    <property type="entry name" value="GDP-MAN:MAN(3)GLCNAC(2)-PP-DOL ALPHA-1,2-MANNOSYLTRANSFERASE"/>
    <property type="match status" value="1"/>
</dbReference>
<dbReference type="InterPro" id="IPR031814">
    <property type="entry name" value="ALG11_N"/>
</dbReference>
<evidence type="ECO:0000256" key="2">
    <source>
        <dbReference type="ARBA" id="ARBA00004922"/>
    </source>
</evidence>
<dbReference type="GO" id="GO:0004377">
    <property type="term" value="F:GDP-Man:Man(3)GlcNAc(2)-PP-Dol alpha-1,2-mannosyltransferase activity"/>
    <property type="evidence" value="ECO:0007669"/>
    <property type="project" value="UniProtKB-UniRule"/>
</dbReference>
<dbReference type="Gene3D" id="3.40.50.2000">
    <property type="entry name" value="Glycogen Phosphorylase B"/>
    <property type="match status" value="1"/>
</dbReference>
<evidence type="ECO:0000256" key="1">
    <source>
        <dbReference type="ARBA" id="ARBA00004389"/>
    </source>
</evidence>
<comment type="pathway">
    <text evidence="2 14">Protein modification; protein glycosylation.</text>
</comment>
<evidence type="ECO:0000256" key="10">
    <source>
        <dbReference type="ARBA" id="ARBA00022989"/>
    </source>
</evidence>
<evidence type="ECO:0000313" key="18">
    <source>
        <dbReference type="Proteomes" id="UP000053789"/>
    </source>
</evidence>
<evidence type="ECO:0000256" key="14">
    <source>
        <dbReference type="RuleBase" id="RU367051"/>
    </source>
</evidence>
<comment type="catalytic activity">
    <reaction evidence="12 14">
        <text>an alpha-D-Man-(1-&gt;3)-[alpha-D-Man-(1-&gt;6)]-beta-D-Man-(1-&gt;4)-beta-D-GlcNAc-(1-&gt;4)-alpha-D-GlcNAc-diphospho-di-trans,poly-cis-dolichol + 2 GDP-alpha-D-mannose = an alpha-D-Man-(1-&gt;2)-alpha-D-Man-(1-&gt;2)-alpha-D-Man-(1-&gt;3)-[alpha-D-Man-(1-&gt;6)]-beta-D-Man-(1-&gt;4)-beta-D-GlcNAc-(1-&gt;4)-alpha-D-GlcNAc-diphospho-di-trans,poly-cis-dolichol + 2 GDP + 2 H(+)</text>
        <dbReference type="Rhea" id="RHEA:29523"/>
        <dbReference type="Rhea" id="RHEA-COMP:19515"/>
        <dbReference type="Rhea" id="RHEA-COMP:19516"/>
        <dbReference type="ChEBI" id="CHEBI:15378"/>
        <dbReference type="ChEBI" id="CHEBI:57527"/>
        <dbReference type="ChEBI" id="CHEBI:58189"/>
        <dbReference type="ChEBI" id="CHEBI:132511"/>
        <dbReference type="ChEBI" id="CHEBI:132515"/>
        <dbReference type="EC" id="2.4.1.131"/>
    </reaction>
    <physiologicalReaction direction="left-to-right" evidence="12 14">
        <dbReference type="Rhea" id="RHEA:29524"/>
    </physiologicalReaction>
</comment>
<keyword evidence="9 14" id="KW-0256">Endoplasmic reticulum</keyword>
<dbReference type="CDD" id="cd03806">
    <property type="entry name" value="GT4_ALG11-like"/>
    <property type="match status" value="1"/>
</dbReference>
<dbReference type="Pfam" id="PF00534">
    <property type="entry name" value="Glycos_transf_1"/>
    <property type="match status" value="1"/>
</dbReference>
<evidence type="ECO:0000256" key="6">
    <source>
        <dbReference type="ARBA" id="ARBA00022676"/>
    </source>
</evidence>
<keyword evidence="7 14" id="KW-0808">Transferase</keyword>
<dbReference type="PANTHER" id="PTHR45919:SF1">
    <property type="entry name" value="GDP-MAN:MAN(3)GLCNAC(2)-PP-DOL ALPHA-1,2-MANNOSYLTRANSFERASE"/>
    <property type="match status" value="1"/>
</dbReference>
<dbReference type="UniPathway" id="UPA00378"/>
<gene>
    <name evidence="17" type="ORF">Z519_08297</name>
</gene>
<dbReference type="EMBL" id="KN846991">
    <property type="protein sequence ID" value="KIW91401.1"/>
    <property type="molecule type" value="Genomic_DNA"/>
</dbReference>
<proteinExistence type="inferred from homology"/>
<dbReference type="InterPro" id="IPR001296">
    <property type="entry name" value="Glyco_trans_1"/>
</dbReference>
<dbReference type="GO" id="GO:0006487">
    <property type="term" value="P:protein N-linked glycosylation"/>
    <property type="evidence" value="ECO:0007669"/>
    <property type="project" value="TreeGrafter"/>
</dbReference>
<feature type="transmembrane region" description="Helical" evidence="14">
    <location>
        <begin position="6"/>
        <end position="36"/>
    </location>
</feature>
<evidence type="ECO:0000259" key="15">
    <source>
        <dbReference type="Pfam" id="PF00534"/>
    </source>
</evidence>
<feature type="domain" description="Glycosyl transferase family 1" evidence="15">
    <location>
        <begin position="339"/>
        <end position="505"/>
    </location>
</feature>
<comment type="similarity">
    <text evidence="3 14">Belongs to the glycosyltransferase group 1 family. Glycosyltransferase 4 subfamily.</text>
</comment>
<dbReference type="Pfam" id="PF15924">
    <property type="entry name" value="ALG11_N"/>
    <property type="match status" value="1"/>
</dbReference>
<evidence type="ECO:0000256" key="12">
    <source>
        <dbReference type="ARBA" id="ARBA00045065"/>
    </source>
</evidence>
<dbReference type="HOGENOM" id="CLU_017896_1_1_1"/>
<dbReference type="AlphaFoldDB" id="A0A0D2EN20"/>
<sequence>MPTSSSVVAALAVVPLLPFVFVFLIRLSLHVLGWYLQIQTRDRKDAIIERVRREKAALSEDQPLSQEAEDGWEKVEKAGTAENGRPLAEDEWGGVVGFFHPFWQVPVFFNAGGGGERVLWAAIAATQQRWPNAVCAVYTGDHDIDRAVVVATVRSRFGITLQEHSLVFLYLSRRRFVLASTYPHFTLLGQSLGSIVLAYDAFQLLVPDIFIDTMGYAFAVAFCKFLFPSVPNAAYVHYPTISTDMLDSLEDTTGQKGIHAGAGKGLKGKGKKHYWRAFAWLYGFVGRQIDVVMCNSTWTQGHIRQLWKPKRESSSFAAIIYPPCPVEELESRIPLTEESEKQRENIVLYIAQFRPEKNHFLILRSFAKFYHTAKEKPRLILIGSVRSNTPDEKHIYKLRLEARELKITDATTFICDAPFSVILEHLRRSSIGTNGMYAEHFGIGNVEGLAAGLIPVVHNSGGPKLDIVVPFEGQPIGFHAETEDEFAAAFARVTAMSPQERYAMRVRGRKSTKRFSEAVFEGKWVEQMERLVRLQKLRNGHGI</sequence>
<evidence type="ECO:0000256" key="13">
    <source>
        <dbReference type="ARBA" id="ARBA00056799"/>
    </source>
</evidence>
<dbReference type="GO" id="GO:0005789">
    <property type="term" value="C:endoplasmic reticulum membrane"/>
    <property type="evidence" value="ECO:0007669"/>
    <property type="project" value="UniProtKB-SubCell"/>
</dbReference>
<dbReference type="SUPFAM" id="SSF53756">
    <property type="entry name" value="UDP-Glycosyltransferase/glycogen phosphorylase"/>
    <property type="match status" value="1"/>
</dbReference>